<reference evidence="2 3" key="1">
    <citation type="journal article" date="2018" name="IMA Fungus">
        <title>IMA Genome-F 9: Draft genome sequence of Annulohypoxylon stygium, Aspergillus mulundensis, Berkeleyomyces basicola (syn. Thielaviopsis basicola), Ceratocystis smalleyi, two Cercospora beticola strains, Coleophoma cylindrospora, Fusarium fracticaudum, Phialophora cf. hyalina, and Morchella septimelata.</title>
        <authorList>
            <person name="Wingfield B.D."/>
            <person name="Bills G.F."/>
            <person name="Dong Y."/>
            <person name="Huang W."/>
            <person name="Nel W.J."/>
            <person name="Swalarsk-Parry B.S."/>
            <person name="Vaghefi N."/>
            <person name="Wilken P.M."/>
            <person name="An Z."/>
            <person name="de Beer Z.W."/>
            <person name="De Vos L."/>
            <person name="Chen L."/>
            <person name="Duong T.A."/>
            <person name="Gao Y."/>
            <person name="Hammerbacher A."/>
            <person name="Kikkert J.R."/>
            <person name="Li Y."/>
            <person name="Li H."/>
            <person name="Li K."/>
            <person name="Li Q."/>
            <person name="Liu X."/>
            <person name="Ma X."/>
            <person name="Naidoo K."/>
            <person name="Pethybridge S.J."/>
            <person name="Sun J."/>
            <person name="Steenkamp E.T."/>
            <person name="van der Nest M.A."/>
            <person name="van Wyk S."/>
            <person name="Wingfield M.J."/>
            <person name="Xiong C."/>
            <person name="Yue Q."/>
            <person name="Zhang X."/>
        </authorList>
    </citation>
    <scope>NUCLEOTIDE SEQUENCE [LARGE SCALE GENOMIC DNA]</scope>
    <source>
        <strain evidence="2 3">BP 5553</strain>
    </source>
</reference>
<dbReference type="EMBL" id="NPIC01000001">
    <property type="protein sequence ID" value="RDL41446.1"/>
    <property type="molecule type" value="Genomic_DNA"/>
</dbReference>
<name>A0A370U0Z4_9HELO</name>
<protein>
    <submittedName>
        <fullName evidence="2">Uncharacterized protein</fullName>
    </submittedName>
</protein>
<evidence type="ECO:0000313" key="3">
    <source>
        <dbReference type="Proteomes" id="UP000254866"/>
    </source>
</evidence>
<keyword evidence="3" id="KW-1185">Reference proteome</keyword>
<accession>A0A370U0Z4</accession>
<evidence type="ECO:0000256" key="1">
    <source>
        <dbReference type="SAM" id="MobiDB-lite"/>
    </source>
</evidence>
<evidence type="ECO:0000313" key="2">
    <source>
        <dbReference type="EMBL" id="RDL41446.1"/>
    </source>
</evidence>
<gene>
    <name evidence="2" type="ORF">BP5553_01425</name>
</gene>
<comment type="caution">
    <text evidence="2">The sequence shown here is derived from an EMBL/GenBank/DDBJ whole genome shotgun (WGS) entry which is preliminary data.</text>
</comment>
<feature type="region of interest" description="Disordered" evidence="1">
    <location>
        <begin position="85"/>
        <end position="108"/>
    </location>
</feature>
<dbReference type="GeneID" id="43594274"/>
<proteinExistence type="predicted"/>
<dbReference type="Proteomes" id="UP000254866">
    <property type="component" value="Unassembled WGS sequence"/>
</dbReference>
<feature type="compositionally biased region" description="Low complexity" evidence="1">
    <location>
        <begin position="85"/>
        <end position="104"/>
    </location>
</feature>
<dbReference type="RefSeq" id="XP_031874102.1">
    <property type="nucleotide sequence ID" value="XM_032010048.1"/>
</dbReference>
<dbReference type="AlphaFoldDB" id="A0A370U0Z4"/>
<sequence>MAVGPYNTDEKRFAPNSPKNAPYLVVQSMAGSLERLTDHFTSIILPPWDPHCASFLPAKLADKLYTACELSVASSDAPELPAAFETPAAASVSEAATPEPAAAPDRFTALAGDPPASLKVQKKKVVGQAFQAASHTLDDRQEVIGDFSLSNKAVL</sequence>
<organism evidence="2 3">
    <name type="scientific">Venustampulla echinocandica</name>
    <dbReference type="NCBI Taxonomy" id="2656787"/>
    <lineage>
        <taxon>Eukaryota</taxon>
        <taxon>Fungi</taxon>
        <taxon>Dikarya</taxon>
        <taxon>Ascomycota</taxon>
        <taxon>Pezizomycotina</taxon>
        <taxon>Leotiomycetes</taxon>
        <taxon>Helotiales</taxon>
        <taxon>Pleuroascaceae</taxon>
        <taxon>Venustampulla</taxon>
    </lineage>
</organism>